<dbReference type="Proteomes" id="UP000292160">
    <property type="component" value="Segment"/>
</dbReference>
<dbReference type="GeneID" id="65071901"/>
<dbReference type="RefSeq" id="YP_010082893.1">
    <property type="nucleotide sequence ID" value="NC_055035.1"/>
</dbReference>
<keyword evidence="2" id="KW-1185">Reference proteome</keyword>
<evidence type="ECO:0000313" key="2">
    <source>
        <dbReference type="Proteomes" id="UP000292160"/>
    </source>
</evidence>
<sequence length="125" mass="14926">MSEKILKQIGLILKKEKDKYLKEVYNKTNCFTKWWDYENCEFSTKRKLLVDGRIHTIICGIDDVIIYFCIRKKGKILMWGQQNGVVQPVIATEKKLTQEQFDVLKKVIIEKELEHKLYIQDILFL</sequence>
<name>A0A481W7J5_9CAUD</name>
<dbReference type="EMBL" id="MK554696">
    <property type="protein sequence ID" value="QBJ04165.1"/>
    <property type="molecule type" value="Genomic_DNA"/>
</dbReference>
<dbReference type="KEGG" id="vg:65071901"/>
<protein>
    <submittedName>
        <fullName evidence="1">Uncharacterized protein</fullName>
    </submittedName>
</protein>
<reference evidence="1 2" key="1">
    <citation type="submission" date="2019-02" db="EMBL/GenBank/DDBJ databases">
        <title>Genomic, morphological and functional characterisation of novel bacteriophage Fnu1 capable of disrupt Fusobacterium nucleatum biofilm.</title>
        <authorList>
            <person name="Kabwe M."/>
            <person name="Brown T.L."/>
            <person name="Dashper S."/>
            <person name="Speirs L."/>
            <person name="Ku H."/>
            <person name="Petrovski S."/>
            <person name="Chan H.T."/>
            <person name="Lock P."/>
            <person name="Tucci J."/>
        </authorList>
    </citation>
    <scope>NUCLEOTIDE SEQUENCE [LARGE SCALE GENOMIC DNA]</scope>
</reference>
<organism evidence="1 2">
    <name type="scientific">Fusobacterium phage Fnu1</name>
    <dbReference type="NCBI Taxonomy" id="2530024"/>
    <lineage>
        <taxon>Viruses</taxon>
        <taxon>Duplodnaviria</taxon>
        <taxon>Heunggongvirae</taxon>
        <taxon>Uroviricota</taxon>
        <taxon>Caudoviricetes</taxon>
        <taxon>Latrobevirus</taxon>
        <taxon>Latrobevirus FNU1</taxon>
    </lineage>
</organism>
<proteinExistence type="predicted"/>
<accession>A0A481W7J5</accession>
<evidence type="ECO:0000313" key="1">
    <source>
        <dbReference type="EMBL" id="QBJ04165.1"/>
    </source>
</evidence>